<sequence>MGQGVATTDPIATRNRVATVTLSRLGSASRWPYHDCQPRRDKVAPDQADSSSDVATRRAVDTGSGQVDTGSGLARENLPYGLKKSRLSRKPEFRPLGGKRLLLRVYCMEFENSTWVAADETGEEERLGVDDLLVPSHQELLHTTLASSKSIPRVWVKTIMSNSFLHVPTGYLDLRKMLTECSGGPAGVRVSCEACLVGRVHVATARRSSSAWLPRVVRRAVGLGKATVTEVVIRSRRRCMSRSQQLCVLKGVLAGQSWGSFARPGREFVVGFRAIRHSGVVFSVFSPQGHLAERGKRQEFVFFVKWYLMVADTCTLYSVPVFSGVVEKLCSVKVVWCDLPLVVFSPFSGVRASCEAWWAGRWAHSALRSCARERNNRLRRILNETALLLLGGLRLHGCRVSHAGQSALGRRRSPRSRRRCMSRSQPLSVFKGVLAGQSWGSSARPGGEFAMGFRVILHSSVVFGVFSPQGRRAERGKCREFVLFTKVGRSPLVLMFGSCA</sequence>
<dbReference type="Proteomes" id="UP000652761">
    <property type="component" value="Unassembled WGS sequence"/>
</dbReference>
<evidence type="ECO:0000256" key="1">
    <source>
        <dbReference type="SAM" id="MobiDB-lite"/>
    </source>
</evidence>
<feature type="region of interest" description="Disordered" evidence="1">
    <location>
        <begin position="31"/>
        <end position="76"/>
    </location>
</feature>
<reference evidence="2" key="1">
    <citation type="submission" date="2017-07" db="EMBL/GenBank/DDBJ databases">
        <title>Taro Niue Genome Assembly and Annotation.</title>
        <authorList>
            <person name="Atibalentja N."/>
            <person name="Keating K."/>
            <person name="Fields C.J."/>
        </authorList>
    </citation>
    <scope>NUCLEOTIDE SEQUENCE</scope>
    <source>
        <strain evidence="2">Niue_2</strain>
        <tissue evidence="2">Leaf</tissue>
    </source>
</reference>
<proteinExistence type="predicted"/>
<feature type="compositionally biased region" description="Basic and acidic residues" evidence="1">
    <location>
        <begin position="32"/>
        <end position="44"/>
    </location>
</feature>
<name>A0A843XAZ4_COLES</name>
<organism evidence="2 3">
    <name type="scientific">Colocasia esculenta</name>
    <name type="common">Wild taro</name>
    <name type="synonym">Arum esculentum</name>
    <dbReference type="NCBI Taxonomy" id="4460"/>
    <lineage>
        <taxon>Eukaryota</taxon>
        <taxon>Viridiplantae</taxon>
        <taxon>Streptophyta</taxon>
        <taxon>Embryophyta</taxon>
        <taxon>Tracheophyta</taxon>
        <taxon>Spermatophyta</taxon>
        <taxon>Magnoliopsida</taxon>
        <taxon>Liliopsida</taxon>
        <taxon>Araceae</taxon>
        <taxon>Aroideae</taxon>
        <taxon>Colocasieae</taxon>
        <taxon>Colocasia</taxon>
    </lineage>
</organism>
<evidence type="ECO:0000313" key="2">
    <source>
        <dbReference type="EMBL" id="MQM16529.1"/>
    </source>
</evidence>
<accession>A0A843XAZ4</accession>
<evidence type="ECO:0000313" key="3">
    <source>
        <dbReference type="Proteomes" id="UP000652761"/>
    </source>
</evidence>
<dbReference type="EMBL" id="NMUH01007048">
    <property type="protein sequence ID" value="MQM16529.1"/>
    <property type="molecule type" value="Genomic_DNA"/>
</dbReference>
<dbReference type="AlphaFoldDB" id="A0A843XAZ4"/>
<keyword evidence="3" id="KW-1185">Reference proteome</keyword>
<gene>
    <name evidence="2" type="ORF">Taro_049490</name>
</gene>
<comment type="caution">
    <text evidence="2">The sequence shown here is derived from an EMBL/GenBank/DDBJ whole genome shotgun (WGS) entry which is preliminary data.</text>
</comment>
<protein>
    <submittedName>
        <fullName evidence="2">Uncharacterized protein</fullName>
    </submittedName>
</protein>